<reference evidence="3 4" key="1">
    <citation type="submission" date="2019-08" db="EMBL/GenBank/DDBJ databases">
        <title>Draft genome of C. urealyticum strain VH4248.</title>
        <authorList>
            <person name="Navas J."/>
        </authorList>
    </citation>
    <scope>NUCLEOTIDE SEQUENCE [LARGE SCALE GENOMIC DNA]</scope>
    <source>
        <strain evidence="3 4">VH4248</strain>
    </source>
</reference>
<proteinExistence type="predicted"/>
<dbReference type="Gene3D" id="3.40.30.10">
    <property type="entry name" value="Glutaredoxin"/>
    <property type="match status" value="1"/>
</dbReference>
<organism evidence="3 4">
    <name type="scientific">Corynebacterium urealyticum</name>
    <dbReference type="NCBI Taxonomy" id="43771"/>
    <lineage>
        <taxon>Bacteria</taxon>
        <taxon>Bacillati</taxon>
        <taxon>Actinomycetota</taxon>
        <taxon>Actinomycetes</taxon>
        <taxon>Mycobacteriales</taxon>
        <taxon>Corynebacteriaceae</taxon>
        <taxon>Corynebacterium</taxon>
    </lineage>
</organism>
<evidence type="ECO:0000313" key="3">
    <source>
        <dbReference type="EMBL" id="TYR20791.1"/>
    </source>
</evidence>
<evidence type="ECO:0000313" key="4">
    <source>
        <dbReference type="Proteomes" id="UP000324726"/>
    </source>
</evidence>
<feature type="transmembrane region" description="Helical" evidence="1">
    <location>
        <begin position="15"/>
        <end position="35"/>
    </location>
</feature>
<evidence type="ECO:0000259" key="2">
    <source>
        <dbReference type="Pfam" id="PF13462"/>
    </source>
</evidence>
<dbReference type="EMBL" id="VSZI01000001">
    <property type="protein sequence ID" value="TYR20791.1"/>
    <property type="molecule type" value="Genomic_DNA"/>
</dbReference>
<gene>
    <name evidence="3" type="ORF">FYJ87_07695</name>
</gene>
<dbReference type="CDD" id="cd02972">
    <property type="entry name" value="DsbA_family"/>
    <property type="match status" value="1"/>
</dbReference>
<dbReference type="Proteomes" id="UP000324726">
    <property type="component" value="Unassembled WGS sequence"/>
</dbReference>
<dbReference type="SUPFAM" id="SSF52833">
    <property type="entry name" value="Thioredoxin-like"/>
    <property type="match status" value="1"/>
</dbReference>
<name>A0A5D4FW81_9CORY</name>
<dbReference type="RefSeq" id="WP_148812720.1">
    <property type="nucleotide sequence ID" value="NZ_VSZI01000001.1"/>
</dbReference>
<dbReference type="InterPro" id="IPR012336">
    <property type="entry name" value="Thioredoxin-like_fold"/>
</dbReference>
<feature type="domain" description="Thioredoxin-like fold" evidence="2">
    <location>
        <begin position="73"/>
        <end position="227"/>
    </location>
</feature>
<protein>
    <submittedName>
        <fullName evidence="3">Thioredoxin domain-containing protein</fullName>
    </submittedName>
</protein>
<evidence type="ECO:0000256" key="1">
    <source>
        <dbReference type="SAM" id="Phobius"/>
    </source>
</evidence>
<accession>A0A5D4FW81</accession>
<comment type="caution">
    <text evidence="3">The sequence shown here is derived from an EMBL/GenBank/DDBJ whole genome shotgun (WGS) entry which is preliminary data.</text>
</comment>
<sequence>MSQKVKAPDQKGGSGFMWTIIAVLVIAAVVIGIVVTRGGSKEDIAANMPQEDVNFTITAKDNVVELASKNVDKDAPVADVYEDFSCPYCSHLVEADHQDVKQAVSDGKLKVRFNFLNFLDDGRRGPSTRGAAVAYAIAETGNVKAFWNFHNYTMLEQETVARTWDYEDLAQAASAYDLDASLIEKIKNGELEDKGVEVGEANAKVLKKKVGQVSSPIVLVDGQKLDIKTGKDGMPQSWVPDVVKN</sequence>
<dbReference type="Pfam" id="PF13462">
    <property type="entry name" value="Thioredoxin_4"/>
    <property type="match status" value="1"/>
</dbReference>
<keyword evidence="1" id="KW-1133">Transmembrane helix</keyword>
<keyword evidence="1" id="KW-0472">Membrane</keyword>
<keyword evidence="1" id="KW-0812">Transmembrane</keyword>
<dbReference type="InterPro" id="IPR036249">
    <property type="entry name" value="Thioredoxin-like_sf"/>
</dbReference>
<dbReference type="AlphaFoldDB" id="A0A5D4FW81"/>